<evidence type="ECO:0000313" key="2">
    <source>
        <dbReference type="Proteomes" id="UP000186817"/>
    </source>
</evidence>
<dbReference type="AlphaFoldDB" id="A0A1Q9C209"/>
<organism evidence="1 2">
    <name type="scientific">Symbiodinium microadriaticum</name>
    <name type="common">Dinoflagellate</name>
    <name type="synonym">Zooxanthella microadriatica</name>
    <dbReference type="NCBI Taxonomy" id="2951"/>
    <lineage>
        <taxon>Eukaryota</taxon>
        <taxon>Sar</taxon>
        <taxon>Alveolata</taxon>
        <taxon>Dinophyceae</taxon>
        <taxon>Suessiales</taxon>
        <taxon>Symbiodiniaceae</taxon>
        <taxon>Symbiodinium</taxon>
    </lineage>
</organism>
<dbReference type="Proteomes" id="UP000186817">
    <property type="component" value="Unassembled WGS sequence"/>
</dbReference>
<name>A0A1Q9C209_SYMMI</name>
<sequence>MAPTNDTIGRPFVKESVGNRGAVKVWAVPHELVGKVVFAMDDSVGNAASGVADNVEVESAVEVVIVKLHLLLNEVGNDCVLFGGYREVMGFMPPLDRCKEVSAELLGGRKEGAFAGVLEKVVLWNQSGERNGNMAIGEMGGVCSLKALASALGWLLWFPVSVDPYGGMAGLRALGTGSDRLRMAVAMALVAGGDGAGKEFLDVGSDLLFLGVRDSEGTDPPLDASVGIGFAGLAGAPGKVVCAPWLPLDAASCARAMASCCSSCKILWLDCGSVEAVF</sequence>
<protein>
    <submittedName>
        <fullName evidence="1">Uncharacterized protein</fullName>
    </submittedName>
</protein>
<reference evidence="1 2" key="1">
    <citation type="submission" date="2016-02" db="EMBL/GenBank/DDBJ databases">
        <title>Genome analysis of coral dinoflagellate symbionts highlights evolutionary adaptations to a symbiotic lifestyle.</title>
        <authorList>
            <person name="Aranda M."/>
            <person name="Li Y."/>
            <person name="Liew Y.J."/>
            <person name="Baumgarten S."/>
            <person name="Simakov O."/>
            <person name="Wilson M."/>
            <person name="Piel J."/>
            <person name="Ashoor H."/>
            <person name="Bougouffa S."/>
            <person name="Bajic V.B."/>
            <person name="Ryu T."/>
            <person name="Ravasi T."/>
            <person name="Bayer T."/>
            <person name="Micklem G."/>
            <person name="Kim H."/>
            <person name="Bhak J."/>
            <person name="Lajeunesse T.C."/>
            <person name="Voolstra C.R."/>
        </authorList>
    </citation>
    <scope>NUCLEOTIDE SEQUENCE [LARGE SCALE GENOMIC DNA]</scope>
    <source>
        <strain evidence="1 2">CCMP2467</strain>
    </source>
</reference>
<comment type="caution">
    <text evidence="1">The sequence shown here is derived from an EMBL/GenBank/DDBJ whole genome shotgun (WGS) entry which is preliminary data.</text>
</comment>
<keyword evidence="2" id="KW-1185">Reference proteome</keyword>
<dbReference type="OrthoDB" id="463641at2759"/>
<dbReference type="EMBL" id="LSRX01001879">
    <property type="protein sequence ID" value="OLP76949.1"/>
    <property type="molecule type" value="Genomic_DNA"/>
</dbReference>
<proteinExistence type="predicted"/>
<gene>
    <name evidence="1" type="ORF">AK812_SmicGene43051</name>
</gene>
<accession>A0A1Q9C209</accession>
<evidence type="ECO:0000313" key="1">
    <source>
        <dbReference type="EMBL" id="OLP76949.1"/>
    </source>
</evidence>